<dbReference type="SUPFAM" id="SSF53474">
    <property type="entry name" value="alpha/beta-Hydrolases"/>
    <property type="match status" value="1"/>
</dbReference>
<evidence type="ECO:0000313" key="3">
    <source>
        <dbReference type="EMBL" id="SFD45184.1"/>
    </source>
</evidence>
<sequence length="344" mass="36571">MSDDDRGQPNPILNAISNAVAAVRADDDQLALARAHEALGPKAIEKLEVAEARRQPTAADAVNHLLREQGRPTDPAQLVPGIVATQISVQGAAGLLPATLYTPQNAPGPLPVVLYFHGGGWVIANKEVYDGGARGLSREANAIVVSVDYRQAPEHRFPAAWDDALAAYEWVADNAATLGGDPARLALAGESAGGNLAVATAIAARDAGLPAPRHVLSVYPVAQTSLNTESYLENAIAKPLNRAMVKWFVDHLVRSEEDLADPRLSLIDAQLKGLPPVTIINARIDPLRSDGAKLEDALRDAGVPVERRDYEGVAHEFFGAAAVLEKARQAQAYAGERLRAAFRL</sequence>
<keyword evidence="1" id="KW-0378">Hydrolase</keyword>
<evidence type="ECO:0000259" key="2">
    <source>
        <dbReference type="Pfam" id="PF07859"/>
    </source>
</evidence>
<protein>
    <submittedName>
        <fullName evidence="3">Acetyl esterase/lipase</fullName>
    </submittedName>
</protein>
<organism evidence="3 4">
    <name type="scientific">Paracidovorax konjaci</name>
    <dbReference type="NCBI Taxonomy" id="32040"/>
    <lineage>
        <taxon>Bacteria</taxon>
        <taxon>Pseudomonadati</taxon>
        <taxon>Pseudomonadota</taxon>
        <taxon>Betaproteobacteria</taxon>
        <taxon>Burkholderiales</taxon>
        <taxon>Comamonadaceae</taxon>
        <taxon>Paracidovorax</taxon>
    </lineage>
</organism>
<dbReference type="InterPro" id="IPR013094">
    <property type="entry name" value="AB_hydrolase_3"/>
</dbReference>
<dbReference type="EMBL" id="FOMQ01000002">
    <property type="protein sequence ID" value="SFD45184.1"/>
    <property type="molecule type" value="Genomic_DNA"/>
</dbReference>
<feature type="domain" description="Alpha/beta hydrolase fold-3" evidence="2">
    <location>
        <begin position="113"/>
        <end position="318"/>
    </location>
</feature>
<name>A0A1I1SFC3_9BURK</name>
<gene>
    <name evidence="3" type="ORF">SAMN04489710_102180</name>
</gene>
<dbReference type="GO" id="GO:0016787">
    <property type="term" value="F:hydrolase activity"/>
    <property type="evidence" value="ECO:0007669"/>
    <property type="project" value="UniProtKB-KW"/>
</dbReference>
<dbReference type="InterPro" id="IPR050300">
    <property type="entry name" value="GDXG_lipolytic_enzyme"/>
</dbReference>
<proteinExistence type="predicted"/>
<dbReference type="Proteomes" id="UP000199517">
    <property type="component" value="Unassembled WGS sequence"/>
</dbReference>
<evidence type="ECO:0000256" key="1">
    <source>
        <dbReference type="ARBA" id="ARBA00022801"/>
    </source>
</evidence>
<dbReference type="InterPro" id="IPR029058">
    <property type="entry name" value="AB_hydrolase_fold"/>
</dbReference>
<dbReference type="OrthoDB" id="9794445at2"/>
<dbReference type="Gene3D" id="3.40.50.1820">
    <property type="entry name" value="alpha/beta hydrolase"/>
    <property type="match status" value="1"/>
</dbReference>
<dbReference type="Pfam" id="PF07859">
    <property type="entry name" value="Abhydrolase_3"/>
    <property type="match status" value="1"/>
</dbReference>
<keyword evidence="4" id="KW-1185">Reference proteome</keyword>
<dbReference type="RefSeq" id="WP_092949885.1">
    <property type="nucleotide sequence ID" value="NZ_FOMQ01000002.1"/>
</dbReference>
<dbReference type="AlphaFoldDB" id="A0A1I1SFC3"/>
<dbReference type="PANTHER" id="PTHR48081:SF8">
    <property type="entry name" value="ALPHA_BETA HYDROLASE FOLD-3 DOMAIN-CONTAINING PROTEIN-RELATED"/>
    <property type="match status" value="1"/>
</dbReference>
<accession>A0A1I1SFC3</accession>
<dbReference type="STRING" id="32040.SAMN04489710_102180"/>
<dbReference type="PANTHER" id="PTHR48081">
    <property type="entry name" value="AB HYDROLASE SUPERFAMILY PROTEIN C4A8.06C"/>
    <property type="match status" value="1"/>
</dbReference>
<evidence type="ECO:0000313" key="4">
    <source>
        <dbReference type="Proteomes" id="UP000199517"/>
    </source>
</evidence>
<reference evidence="4" key="1">
    <citation type="submission" date="2016-10" db="EMBL/GenBank/DDBJ databases">
        <authorList>
            <person name="Varghese N."/>
            <person name="Submissions S."/>
        </authorList>
    </citation>
    <scope>NUCLEOTIDE SEQUENCE [LARGE SCALE GENOMIC DNA]</scope>
    <source>
        <strain evidence="4">DSM 7481</strain>
    </source>
</reference>